<feature type="region of interest" description="Disordered" evidence="1">
    <location>
        <begin position="1"/>
        <end position="26"/>
    </location>
</feature>
<feature type="non-terminal residue" evidence="2">
    <location>
        <position position="115"/>
    </location>
</feature>
<reference evidence="2 3" key="1">
    <citation type="submission" date="2019-01" db="EMBL/GenBank/DDBJ databases">
        <authorList>
            <person name="Sayadi A."/>
        </authorList>
    </citation>
    <scope>NUCLEOTIDE SEQUENCE [LARGE SCALE GENOMIC DNA]</scope>
</reference>
<name>A0A653DLK5_CALMS</name>
<gene>
    <name evidence="2" type="ORF">CALMAC_LOCUS18452</name>
</gene>
<dbReference type="EMBL" id="CAACVG010012823">
    <property type="protein sequence ID" value="VEN60904.1"/>
    <property type="molecule type" value="Genomic_DNA"/>
</dbReference>
<sequence>MDNEASTSRKRKREPQSSSKRYLSERELQQAAEKVLIGEDSDESCYDFSDSGFQWELEVEGQQGLNQEKHTLIETEERTTDNRKKRNRCTGCYTKLREEKGRSTAQKSTKKVSTK</sequence>
<proteinExistence type="predicted"/>
<keyword evidence="3" id="KW-1185">Reference proteome</keyword>
<dbReference type="Proteomes" id="UP000410492">
    <property type="component" value="Unassembled WGS sequence"/>
</dbReference>
<evidence type="ECO:0000256" key="1">
    <source>
        <dbReference type="SAM" id="MobiDB-lite"/>
    </source>
</evidence>
<protein>
    <submittedName>
        <fullName evidence="2">Uncharacterized protein</fullName>
    </submittedName>
</protein>
<dbReference type="AlphaFoldDB" id="A0A653DLK5"/>
<organism evidence="2 3">
    <name type="scientific">Callosobruchus maculatus</name>
    <name type="common">Southern cowpea weevil</name>
    <name type="synonym">Pulse bruchid</name>
    <dbReference type="NCBI Taxonomy" id="64391"/>
    <lineage>
        <taxon>Eukaryota</taxon>
        <taxon>Metazoa</taxon>
        <taxon>Ecdysozoa</taxon>
        <taxon>Arthropoda</taxon>
        <taxon>Hexapoda</taxon>
        <taxon>Insecta</taxon>
        <taxon>Pterygota</taxon>
        <taxon>Neoptera</taxon>
        <taxon>Endopterygota</taxon>
        <taxon>Coleoptera</taxon>
        <taxon>Polyphaga</taxon>
        <taxon>Cucujiformia</taxon>
        <taxon>Chrysomeloidea</taxon>
        <taxon>Chrysomelidae</taxon>
        <taxon>Bruchinae</taxon>
        <taxon>Bruchini</taxon>
        <taxon>Callosobruchus</taxon>
    </lineage>
</organism>
<evidence type="ECO:0000313" key="2">
    <source>
        <dbReference type="EMBL" id="VEN60904.1"/>
    </source>
</evidence>
<evidence type="ECO:0000313" key="3">
    <source>
        <dbReference type="Proteomes" id="UP000410492"/>
    </source>
</evidence>
<accession>A0A653DLK5</accession>